<dbReference type="SUPFAM" id="SSF47384">
    <property type="entry name" value="Homodimeric domain of signal transducing histidine kinase"/>
    <property type="match status" value="1"/>
</dbReference>
<dbReference type="InterPro" id="IPR036641">
    <property type="entry name" value="HPT_dom_sf"/>
</dbReference>
<evidence type="ECO:0000259" key="22">
    <source>
        <dbReference type="PROSITE" id="PS50109"/>
    </source>
</evidence>
<accession>A0A7X2IM79</accession>
<dbReference type="SMART" id="SM00387">
    <property type="entry name" value="HATPase_c"/>
    <property type="match status" value="1"/>
</dbReference>
<dbReference type="Gene3D" id="3.30.565.10">
    <property type="entry name" value="Histidine kinase-like ATPase, C-terminal domain"/>
    <property type="match status" value="1"/>
</dbReference>
<dbReference type="Pfam" id="PF00072">
    <property type="entry name" value="Response_reg"/>
    <property type="match status" value="2"/>
</dbReference>
<dbReference type="PROSITE" id="PS50894">
    <property type="entry name" value="HPT"/>
    <property type="match status" value="1"/>
</dbReference>
<evidence type="ECO:0000259" key="25">
    <source>
        <dbReference type="PROSITE" id="PS50894"/>
    </source>
</evidence>
<evidence type="ECO:0000313" key="26">
    <source>
        <dbReference type="EMBL" id="MRV72424.1"/>
    </source>
</evidence>
<keyword evidence="13" id="KW-0902">Two-component regulatory system</keyword>
<keyword evidence="4" id="KW-1003">Cell membrane</keyword>
<feature type="modified residue" description="4-aspartylphosphate" evidence="21">
    <location>
        <position position="920"/>
    </location>
</feature>
<organism evidence="26 27">
    <name type="scientific">Pseudoduganella rivuli</name>
    <dbReference type="NCBI Taxonomy" id="2666085"/>
    <lineage>
        <taxon>Bacteria</taxon>
        <taxon>Pseudomonadati</taxon>
        <taxon>Pseudomonadota</taxon>
        <taxon>Betaproteobacteria</taxon>
        <taxon>Burkholderiales</taxon>
        <taxon>Oxalobacteraceae</taxon>
        <taxon>Telluria group</taxon>
        <taxon>Pseudoduganella</taxon>
    </lineage>
</organism>
<evidence type="ECO:0000256" key="15">
    <source>
        <dbReference type="ARBA" id="ARBA00023136"/>
    </source>
</evidence>
<comment type="catalytic activity">
    <reaction evidence="1">
        <text>ATP + protein L-histidine = ADP + protein N-phospho-L-histidine.</text>
        <dbReference type="EC" id="2.7.13.3"/>
    </reaction>
</comment>
<dbReference type="SMART" id="SM00448">
    <property type="entry name" value="REC"/>
    <property type="match status" value="2"/>
</dbReference>
<dbReference type="InterPro" id="IPR004358">
    <property type="entry name" value="Sig_transdc_His_kin-like_C"/>
</dbReference>
<dbReference type="EMBL" id="WKJJ01000006">
    <property type="protein sequence ID" value="MRV72424.1"/>
    <property type="molecule type" value="Genomic_DNA"/>
</dbReference>
<dbReference type="SUPFAM" id="SSF52172">
    <property type="entry name" value="CheY-like"/>
    <property type="match status" value="2"/>
</dbReference>
<dbReference type="GO" id="GO:0000155">
    <property type="term" value="F:phosphorelay sensor kinase activity"/>
    <property type="evidence" value="ECO:0007669"/>
    <property type="project" value="InterPro"/>
</dbReference>
<keyword evidence="8" id="KW-0732">Signal</keyword>
<dbReference type="NCBIfam" id="TIGR00229">
    <property type="entry name" value="sensory_box"/>
    <property type="match status" value="1"/>
</dbReference>
<dbReference type="InterPro" id="IPR008207">
    <property type="entry name" value="Sig_transdc_His_kin_Hpt_dom"/>
</dbReference>
<dbReference type="PANTHER" id="PTHR45339">
    <property type="entry name" value="HYBRID SIGNAL TRANSDUCTION HISTIDINE KINASE J"/>
    <property type="match status" value="1"/>
</dbReference>
<dbReference type="CDD" id="cd00082">
    <property type="entry name" value="HisKA"/>
    <property type="match status" value="1"/>
</dbReference>
<dbReference type="PROSITE" id="PS50109">
    <property type="entry name" value="HIS_KIN"/>
    <property type="match status" value="1"/>
</dbReference>
<proteinExistence type="predicted"/>
<gene>
    <name evidence="26" type="ORF">GJ700_11955</name>
</gene>
<evidence type="ECO:0000256" key="12">
    <source>
        <dbReference type="ARBA" id="ARBA00022989"/>
    </source>
</evidence>
<dbReference type="InterPro" id="IPR001789">
    <property type="entry name" value="Sig_transdc_resp-reg_receiver"/>
</dbReference>
<keyword evidence="14" id="KW-0843">Virulence</keyword>
<evidence type="ECO:0000256" key="18">
    <source>
        <dbReference type="ARBA" id="ARBA00068150"/>
    </source>
</evidence>
<dbReference type="InterPro" id="IPR029151">
    <property type="entry name" value="Sensor-like_sf"/>
</dbReference>
<feature type="modified residue" description="Phosphohistidine" evidence="20">
    <location>
        <position position="1070"/>
    </location>
</feature>
<evidence type="ECO:0000313" key="27">
    <source>
        <dbReference type="Proteomes" id="UP000446768"/>
    </source>
</evidence>
<dbReference type="CDD" id="cd16922">
    <property type="entry name" value="HATPase_EvgS-ArcB-TorS-like"/>
    <property type="match status" value="1"/>
</dbReference>
<keyword evidence="6" id="KW-0808">Transferase</keyword>
<feature type="domain" description="Response regulatory" evidence="23">
    <location>
        <begin position="716"/>
        <end position="837"/>
    </location>
</feature>
<keyword evidence="15" id="KW-0472">Membrane</keyword>
<keyword evidence="7" id="KW-0812">Transmembrane</keyword>
<dbReference type="EC" id="2.7.13.3" evidence="3"/>
<dbReference type="SUPFAM" id="SSF103190">
    <property type="entry name" value="Sensory domain-like"/>
    <property type="match status" value="1"/>
</dbReference>
<sequence length="1204" mass="128960">MRWGALAIAVAVAAVLAQRQVVFQQQRRDLNASTVDLANRVQAESSDNKVIGGAILMGLVEDSIKQLLAGKVAPDSNDVHADFAAIIDQYGADNVFVLSGDGTTVAYLNKEGKATGIGRNLAFRPYCRRALAGEANVYPAIGGTSRERGLYFAAPVHGGNSRDTPIIGAYAIKMPVADIDRQLQKVADPVLLLSPDGIVFASNRADWLLKLGAPIGVERREELARSKQFGSMFDDDGPEHLPFTIGSESGNVWYDGGFYAVSSVPLNWPDDSNRKWRVVRMQDRGAWLPLWRELAVAAGCILAVWLLALVVTGRQRTAEATRRLRLNNERRMREITNNLPVAVYQFRLDDDGKPSFQFMSPAITAITGLQSADVLAGGGVLFSLLDPDGDAGLLGRLALAARQGRPFHERMEFGRGATSEPRWVELHCAAVRQQDGTQAWNGYIADVTAEHTAAQALSAAKQAAEDATRSKSMFLANMSHEIRTPMNAIIGMSHLALKTGLTPRQHDYIQKIQRAGQHLLGIINDILDFSKIEADKLRVEDTAFELGQVLDNVATVIADKVQAKGLELVFDVAGDVPDSLIGDPLRLGQILINYANNAVKFTDRGEVAVRVRVKSSGEGRVLLYFAVRDTGIGLTEQQIGLLFQSFQQADASTTRKYGGTGLGLVISKKLAELMGGTVGVESVHGEGSTFWFTANLGIGSEGKRALLPSPDLRGRKLLVVDDNDSARAVLLDLLRTMRFDATAATSGQQAVELVRARAGTPEAFDVVLLDWQMPGMNGPETAMAIRALGLQDVPRMAMVTAFGREEVLAQARAAGIDDVLIKPVNPSVLLNTLVRLLGGDLDDSAMPRYATQAPVNLMAGMAAIAGARVLLAEDNALNQQVATELLIDAGLQVDVAANGLDVLALLERHAAGHYAIILMDMQMPEMDGLEATRRVRALPEHDALPVVAMTANAMQGDRDQSLQAGMVDFVSKPIEPDDLWRALLRWVPPHTGAAPAPQLEAEAAAEAADNGLPAHIAGLDMAAGLRRVLHKPDRYIAMLRGFVTSQAHAGSEIAAALADGRRADAERAAHTLKGLAGNIGADALQAAAATLEQALREGTAAGEAQVLVASLLATQVAAIAQALPGDEAPHGPVTVDPAQRDAVVAELRALLADDDAQAEKVMIDNQPLLAAAYPNHIRRLQQAIGQFDFEAALAVLDETRNSNE</sequence>
<keyword evidence="12" id="KW-1133">Transmembrane helix</keyword>
<dbReference type="CDD" id="cd17546">
    <property type="entry name" value="REC_hyHK_CKI1_RcsC-like"/>
    <property type="match status" value="2"/>
</dbReference>
<evidence type="ECO:0000256" key="21">
    <source>
        <dbReference type="PROSITE-ProRule" id="PRU00169"/>
    </source>
</evidence>
<evidence type="ECO:0000256" key="17">
    <source>
        <dbReference type="ARBA" id="ARBA00064003"/>
    </source>
</evidence>
<feature type="domain" description="PAS" evidence="24">
    <location>
        <begin position="328"/>
        <end position="404"/>
    </location>
</feature>
<keyword evidence="9" id="KW-0547">Nucleotide-binding</keyword>
<dbReference type="InterPro" id="IPR005467">
    <property type="entry name" value="His_kinase_dom"/>
</dbReference>
<evidence type="ECO:0000256" key="7">
    <source>
        <dbReference type="ARBA" id="ARBA00022692"/>
    </source>
</evidence>
<name>A0A7X2IM79_9BURK</name>
<dbReference type="Pfam" id="PF01627">
    <property type="entry name" value="Hpt"/>
    <property type="match status" value="1"/>
</dbReference>
<feature type="domain" description="Histidine kinase" evidence="22">
    <location>
        <begin position="477"/>
        <end position="698"/>
    </location>
</feature>
<dbReference type="GO" id="GO:0005524">
    <property type="term" value="F:ATP binding"/>
    <property type="evidence" value="ECO:0007669"/>
    <property type="project" value="UniProtKB-KW"/>
</dbReference>
<dbReference type="InterPro" id="IPR003594">
    <property type="entry name" value="HATPase_dom"/>
</dbReference>
<dbReference type="InterPro" id="IPR036097">
    <property type="entry name" value="HisK_dim/P_sf"/>
</dbReference>
<dbReference type="SUPFAM" id="SSF55785">
    <property type="entry name" value="PYP-like sensor domain (PAS domain)"/>
    <property type="match status" value="1"/>
</dbReference>
<evidence type="ECO:0000256" key="16">
    <source>
        <dbReference type="ARBA" id="ARBA00058004"/>
    </source>
</evidence>
<keyword evidence="27" id="KW-1185">Reference proteome</keyword>
<dbReference type="GO" id="GO:0005886">
    <property type="term" value="C:plasma membrane"/>
    <property type="evidence" value="ECO:0007669"/>
    <property type="project" value="UniProtKB-SubCell"/>
</dbReference>
<evidence type="ECO:0000256" key="11">
    <source>
        <dbReference type="ARBA" id="ARBA00022840"/>
    </source>
</evidence>
<evidence type="ECO:0000256" key="8">
    <source>
        <dbReference type="ARBA" id="ARBA00022729"/>
    </source>
</evidence>
<feature type="modified residue" description="4-aspartylphosphate" evidence="21">
    <location>
        <position position="770"/>
    </location>
</feature>
<evidence type="ECO:0000256" key="6">
    <source>
        <dbReference type="ARBA" id="ARBA00022679"/>
    </source>
</evidence>
<dbReference type="SUPFAM" id="SSF47226">
    <property type="entry name" value="Histidine-containing phosphotransfer domain, HPT domain"/>
    <property type="match status" value="1"/>
</dbReference>
<keyword evidence="5 21" id="KW-0597">Phosphoprotein</keyword>
<dbReference type="InterPro" id="IPR000014">
    <property type="entry name" value="PAS"/>
</dbReference>
<evidence type="ECO:0000256" key="4">
    <source>
        <dbReference type="ARBA" id="ARBA00022475"/>
    </source>
</evidence>
<dbReference type="Pfam" id="PF02518">
    <property type="entry name" value="HATPase_c"/>
    <property type="match status" value="1"/>
</dbReference>
<feature type="domain" description="Response regulatory" evidence="23">
    <location>
        <begin position="868"/>
        <end position="987"/>
    </location>
</feature>
<dbReference type="PROSITE" id="PS50110">
    <property type="entry name" value="RESPONSE_REGULATORY"/>
    <property type="match status" value="2"/>
</dbReference>
<dbReference type="SUPFAM" id="SSF55874">
    <property type="entry name" value="ATPase domain of HSP90 chaperone/DNA topoisomerase II/histidine kinase"/>
    <property type="match status" value="1"/>
</dbReference>
<dbReference type="InterPro" id="IPR011006">
    <property type="entry name" value="CheY-like_superfamily"/>
</dbReference>
<dbReference type="FunFam" id="1.10.287.130:FF:000002">
    <property type="entry name" value="Two-component osmosensing histidine kinase"/>
    <property type="match status" value="1"/>
</dbReference>
<keyword evidence="11" id="KW-0067">ATP-binding</keyword>
<dbReference type="FunFam" id="3.30.565.10:FF:000010">
    <property type="entry name" value="Sensor histidine kinase RcsC"/>
    <property type="match status" value="1"/>
</dbReference>
<evidence type="ECO:0000259" key="23">
    <source>
        <dbReference type="PROSITE" id="PS50110"/>
    </source>
</evidence>
<evidence type="ECO:0000256" key="9">
    <source>
        <dbReference type="ARBA" id="ARBA00022741"/>
    </source>
</evidence>
<comment type="function">
    <text evidence="16">Member of the two-component regulatory system BvgS/BvgA. Phosphorylates BvgA via a four-step phosphorelay in response to environmental signals.</text>
</comment>
<evidence type="ECO:0000256" key="13">
    <source>
        <dbReference type="ARBA" id="ARBA00023012"/>
    </source>
</evidence>
<evidence type="ECO:0000259" key="24">
    <source>
        <dbReference type="PROSITE" id="PS50112"/>
    </source>
</evidence>
<comment type="subcellular location">
    <subcellularLocation>
        <location evidence="2">Cell membrane</location>
        <topology evidence="2">Multi-pass membrane protein</topology>
    </subcellularLocation>
</comment>
<dbReference type="Gene3D" id="3.30.450.20">
    <property type="entry name" value="PAS domain"/>
    <property type="match status" value="3"/>
</dbReference>
<dbReference type="Pfam" id="PF00512">
    <property type="entry name" value="HisKA"/>
    <property type="match status" value="1"/>
</dbReference>
<dbReference type="InterPro" id="IPR036890">
    <property type="entry name" value="HATPase_C_sf"/>
</dbReference>
<dbReference type="PROSITE" id="PS50112">
    <property type="entry name" value="PAS"/>
    <property type="match status" value="1"/>
</dbReference>
<reference evidence="26 27" key="1">
    <citation type="submission" date="2019-11" db="EMBL/GenBank/DDBJ databases">
        <title>Novel species isolated from a subtropical stream in China.</title>
        <authorList>
            <person name="Lu H."/>
        </authorList>
    </citation>
    <scope>NUCLEOTIDE SEQUENCE [LARGE SCALE GENOMIC DNA]</scope>
    <source>
        <strain evidence="26 27">FT92W</strain>
    </source>
</reference>
<dbReference type="Gene3D" id="1.20.120.160">
    <property type="entry name" value="HPT domain"/>
    <property type="match status" value="1"/>
</dbReference>
<dbReference type="PANTHER" id="PTHR45339:SF1">
    <property type="entry name" value="HYBRID SIGNAL TRANSDUCTION HISTIDINE KINASE J"/>
    <property type="match status" value="1"/>
</dbReference>
<dbReference type="Proteomes" id="UP000446768">
    <property type="component" value="Unassembled WGS sequence"/>
</dbReference>
<evidence type="ECO:0000256" key="1">
    <source>
        <dbReference type="ARBA" id="ARBA00000085"/>
    </source>
</evidence>
<keyword evidence="10" id="KW-0418">Kinase</keyword>
<evidence type="ECO:0000256" key="10">
    <source>
        <dbReference type="ARBA" id="ARBA00022777"/>
    </source>
</evidence>
<dbReference type="Gene3D" id="3.40.50.2300">
    <property type="match status" value="2"/>
</dbReference>
<evidence type="ECO:0000256" key="3">
    <source>
        <dbReference type="ARBA" id="ARBA00012438"/>
    </source>
</evidence>
<dbReference type="SMART" id="SM00388">
    <property type="entry name" value="HisKA"/>
    <property type="match status" value="1"/>
</dbReference>
<protein>
    <recommendedName>
        <fullName evidence="18">Sensory/regulatory protein RpfC</fullName>
        <ecNumber evidence="3">2.7.13.3</ecNumber>
    </recommendedName>
    <alternativeName>
        <fullName evidence="19">Virulence sensor protein BvgS</fullName>
    </alternativeName>
</protein>
<dbReference type="AlphaFoldDB" id="A0A7X2IM79"/>
<evidence type="ECO:0000256" key="19">
    <source>
        <dbReference type="ARBA" id="ARBA00070152"/>
    </source>
</evidence>
<evidence type="ECO:0000256" key="2">
    <source>
        <dbReference type="ARBA" id="ARBA00004651"/>
    </source>
</evidence>
<evidence type="ECO:0000256" key="20">
    <source>
        <dbReference type="PROSITE-ProRule" id="PRU00110"/>
    </source>
</evidence>
<comment type="subunit">
    <text evidence="17">At low DSF concentrations, interacts with RpfF.</text>
</comment>
<dbReference type="PRINTS" id="PR00344">
    <property type="entry name" value="BCTRLSENSOR"/>
</dbReference>
<feature type="domain" description="HPt" evidence="25">
    <location>
        <begin position="1031"/>
        <end position="1126"/>
    </location>
</feature>
<evidence type="ECO:0000256" key="14">
    <source>
        <dbReference type="ARBA" id="ARBA00023026"/>
    </source>
</evidence>
<dbReference type="InterPro" id="IPR035965">
    <property type="entry name" value="PAS-like_dom_sf"/>
</dbReference>
<evidence type="ECO:0000256" key="5">
    <source>
        <dbReference type="ARBA" id="ARBA00022553"/>
    </source>
</evidence>
<dbReference type="InterPro" id="IPR003661">
    <property type="entry name" value="HisK_dim/P_dom"/>
</dbReference>
<comment type="caution">
    <text evidence="26">The sequence shown here is derived from an EMBL/GenBank/DDBJ whole genome shotgun (WGS) entry which is preliminary data.</text>
</comment>
<dbReference type="Gene3D" id="1.10.287.130">
    <property type="match status" value="1"/>
</dbReference>